<dbReference type="eggNOG" id="COG1481">
    <property type="taxonomic scope" value="Bacteria"/>
</dbReference>
<dbReference type="OrthoDB" id="401278at2"/>
<dbReference type="InterPro" id="IPR003802">
    <property type="entry name" value="Sporulation_regulator_WhiA"/>
</dbReference>
<dbReference type="PANTHER" id="PTHR37307">
    <property type="entry name" value="CELL DIVISION PROTEIN WHIA-RELATED"/>
    <property type="match status" value="1"/>
</dbReference>
<dbReference type="GO" id="GO:0003677">
    <property type="term" value="F:DNA binding"/>
    <property type="evidence" value="ECO:0007669"/>
    <property type="project" value="UniProtKB-UniRule"/>
</dbReference>
<evidence type="ECO:0000313" key="8">
    <source>
        <dbReference type="Proteomes" id="UP000006427"/>
    </source>
</evidence>
<dbReference type="GO" id="GO:0043937">
    <property type="term" value="P:regulation of sporulation"/>
    <property type="evidence" value="ECO:0007669"/>
    <property type="project" value="InterPro"/>
</dbReference>
<keyword evidence="3 4" id="KW-0131">Cell cycle</keyword>
<evidence type="ECO:0000256" key="1">
    <source>
        <dbReference type="ARBA" id="ARBA00022618"/>
    </source>
</evidence>
<dbReference type="EMBL" id="ABTR02000001">
    <property type="protein sequence ID" value="EFC92157.1"/>
    <property type="molecule type" value="Genomic_DNA"/>
</dbReference>
<dbReference type="Pfam" id="PF14527">
    <property type="entry name" value="LAGLIDADG_WhiA"/>
    <property type="match status" value="1"/>
</dbReference>
<dbReference type="AlphaFoldDB" id="D2Z3B7"/>
<dbReference type="NCBIfam" id="TIGR00647">
    <property type="entry name" value="DNA_bind_WhiA"/>
    <property type="match status" value="1"/>
</dbReference>
<comment type="similarity">
    <text evidence="4">Belongs to the WhiA family.</text>
</comment>
<keyword evidence="2 4" id="KW-0238">DNA-binding</keyword>
<sequence>MDSLSSEIWDEWISSHIPDRISADSEIAGTFSCMRRKITKADRVILSSRRLWVFHRMRRLWKKTSWGGDFDLGKMLHVPERHRGTVQLEMPIDLFRAIQSKELSGSFIRWAWIRGIFGAVGSVFFPKRGYYFLFRVPYDEILAGLKDHLQKNDLSVSYRRGSGCVEAMVRGQNDIVDLMIGMGLSDAALKMEEKAIVRSMRDRANRLVNCDASNIRKTVDAARRQIALATFLKENGHEDELPPDLAELIDLRIANPSASLNELGSAMNSPVSKSTVTYRWKKIMSIAETYGFSYDN</sequence>
<proteinExistence type="inferred from homology"/>
<dbReference type="InterPro" id="IPR039518">
    <property type="entry name" value="WhiA_LAGLIDADG_dom"/>
</dbReference>
<evidence type="ECO:0000259" key="5">
    <source>
        <dbReference type="Pfam" id="PF02650"/>
    </source>
</evidence>
<comment type="caution">
    <text evidence="7">The sequence shown here is derived from an EMBL/GenBank/DDBJ whole genome shotgun (WGS) entry which is preliminary data.</text>
</comment>
<dbReference type="GO" id="GO:0051301">
    <property type="term" value="P:cell division"/>
    <property type="evidence" value="ECO:0007669"/>
    <property type="project" value="UniProtKB-UniRule"/>
</dbReference>
<evidence type="ECO:0000256" key="3">
    <source>
        <dbReference type="ARBA" id="ARBA00023306"/>
    </source>
</evidence>
<dbReference type="PANTHER" id="PTHR37307:SF1">
    <property type="entry name" value="CELL DIVISION PROTEIN WHIA-RELATED"/>
    <property type="match status" value="1"/>
</dbReference>
<name>D2Z3B7_9BACT</name>
<dbReference type="HAMAP" id="MF_01420">
    <property type="entry name" value="HTH_type_WhiA"/>
    <property type="match status" value="1"/>
</dbReference>
<dbReference type="STRING" id="469381.Dpep_2135"/>
<gene>
    <name evidence="4" type="primary">whiA</name>
    <name evidence="7" type="ORF">Dpep_2135</name>
</gene>
<feature type="domain" description="Sporulation regulator WhiA C-terminal" evidence="5">
    <location>
        <begin position="204"/>
        <end position="287"/>
    </location>
</feature>
<dbReference type="Gene3D" id="3.10.28.10">
    <property type="entry name" value="Homing endonucleases"/>
    <property type="match status" value="1"/>
</dbReference>
<evidence type="ECO:0000256" key="2">
    <source>
        <dbReference type="ARBA" id="ARBA00023125"/>
    </source>
</evidence>
<keyword evidence="1 4" id="KW-0132">Cell division</keyword>
<dbReference type="PaxDb" id="469381-Dpep_2135"/>
<feature type="domain" description="WhiA LAGLIDADG-like" evidence="6">
    <location>
        <begin position="111"/>
        <end position="201"/>
    </location>
</feature>
<organism evidence="7 8">
    <name type="scientific">Dethiosulfovibrio peptidovorans DSM 11002</name>
    <dbReference type="NCBI Taxonomy" id="469381"/>
    <lineage>
        <taxon>Bacteria</taxon>
        <taxon>Thermotogati</taxon>
        <taxon>Synergistota</taxon>
        <taxon>Synergistia</taxon>
        <taxon>Synergistales</taxon>
        <taxon>Dethiosulfovibrionaceae</taxon>
        <taxon>Dethiosulfovibrio</taxon>
    </lineage>
</organism>
<evidence type="ECO:0000313" key="7">
    <source>
        <dbReference type="EMBL" id="EFC92157.1"/>
    </source>
</evidence>
<reference evidence="7 8" key="1">
    <citation type="journal article" date="2010" name="Stand. Genomic Sci.">
        <title>Permanent draft genome sequence of Dethiosulfovibrio peptidovorans type strain (SEBR 4207).</title>
        <authorList>
            <person name="Labutti K."/>
            <person name="Mayilraj S."/>
            <person name="Clum A."/>
            <person name="Lucas S."/>
            <person name="Glavina Del Rio T."/>
            <person name="Nolan M."/>
            <person name="Tice H."/>
            <person name="Cheng J.F."/>
            <person name="Pitluck S."/>
            <person name="Liolios K."/>
            <person name="Ivanova N."/>
            <person name="Mavromatis K."/>
            <person name="Mikhailova N."/>
            <person name="Pati A."/>
            <person name="Goodwin L."/>
            <person name="Chen A."/>
            <person name="Palaniappan K."/>
            <person name="Land M."/>
            <person name="Hauser L."/>
            <person name="Chang Y.J."/>
            <person name="Jeffries C.D."/>
            <person name="Rohde M."/>
            <person name="Spring S."/>
            <person name="Goker M."/>
            <person name="Woyke T."/>
            <person name="Bristow J."/>
            <person name="Eisen J.A."/>
            <person name="Markowitz V."/>
            <person name="Hugenholtz P."/>
            <person name="Kyrpides N.C."/>
            <person name="Klenk H.P."/>
            <person name="Lapidus A."/>
        </authorList>
    </citation>
    <scope>NUCLEOTIDE SEQUENCE [LARGE SCALE GENOMIC DNA]</scope>
    <source>
        <strain evidence="7 8">DSM 11002</strain>
    </source>
</reference>
<keyword evidence="8" id="KW-1185">Reference proteome</keyword>
<dbReference type="InterPro" id="IPR023054">
    <property type="entry name" value="Sporulation_regulator_WhiA_C"/>
</dbReference>
<dbReference type="InterPro" id="IPR027434">
    <property type="entry name" value="Homing_endonucl"/>
</dbReference>
<dbReference type="Pfam" id="PF02650">
    <property type="entry name" value="HTH_WhiA"/>
    <property type="match status" value="1"/>
</dbReference>
<comment type="function">
    <text evidence="4">Involved in cell division and chromosome segregation.</text>
</comment>
<dbReference type="Proteomes" id="UP000006427">
    <property type="component" value="Unassembled WGS sequence"/>
</dbReference>
<accession>D2Z3B7</accession>
<evidence type="ECO:0000259" key="6">
    <source>
        <dbReference type="Pfam" id="PF14527"/>
    </source>
</evidence>
<protein>
    <recommendedName>
        <fullName evidence="4">Probable cell division protein WhiA</fullName>
    </recommendedName>
</protein>
<evidence type="ECO:0000256" key="4">
    <source>
        <dbReference type="HAMAP-Rule" id="MF_01420"/>
    </source>
</evidence>